<dbReference type="PANTHER" id="PTHR33529">
    <property type="entry name" value="SLR0882 PROTEIN-RELATED"/>
    <property type="match status" value="1"/>
</dbReference>
<keyword evidence="5 6" id="KW-0472">Membrane</keyword>
<keyword evidence="3 6" id="KW-0812">Transmembrane</keyword>
<keyword evidence="8" id="KW-1185">Reference proteome</keyword>
<dbReference type="Proteomes" id="UP000000925">
    <property type="component" value="Chromosome"/>
</dbReference>
<protein>
    <submittedName>
        <fullName evidence="7">Permease YjgP/YjgQ family protein</fullName>
    </submittedName>
</protein>
<comment type="subcellular location">
    <subcellularLocation>
        <location evidence="1">Cell membrane</location>
        <topology evidence="1">Multi-pass membrane protein</topology>
    </subcellularLocation>
</comment>
<dbReference type="Pfam" id="PF03739">
    <property type="entry name" value="LptF_LptG"/>
    <property type="match status" value="1"/>
</dbReference>
<dbReference type="AlphaFoldDB" id="D5END1"/>
<dbReference type="STRING" id="583355.Caka_2391"/>
<gene>
    <name evidence="7" type="ordered locus">Caka_2391</name>
</gene>
<name>D5END1_CORAD</name>
<evidence type="ECO:0000256" key="5">
    <source>
        <dbReference type="ARBA" id="ARBA00023136"/>
    </source>
</evidence>
<sequence length="382" mass="42980">MLNLLHRHVFKEIAVAILLAMGLFIFVLLTGNAIRDVAALVAAGKLDAMTFIKLMGLLIPYVAAYALPLGILTGTLMALGRLSSQREITAMKSAGLSLYQIASPVFFIAFIAMVLSLVVNLDFAPRAKSAFKEMLASTISENPVKFIEEKKFITGFPGYVIYMGDHDGGLMKDFWVWELDDRKQVTRFVRAESGELDYDREANELVLRVYNATAELRDDDAPETLLGEDLQTIFFQETEFALPLERLFGQQKTRHVKIKNMNFAQLMEVREAALQAEAQSEEPGISKQRMQAQVQIQKNCAMAFSTFSLALFGVPLAIQVGRKESYANLAIALIIAMTYYFLMIVVSWMEDRIELRPDLLIWLPNILFQGIGLYLIRRAGRN</sequence>
<organism evidence="7 8">
    <name type="scientific">Coraliomargarita akajimensis (strain DSM 45221 / IAM 15411 / JCM 23193 / KCTC 12865 / 04OKA010-24)</name>
    <dbReference type="NCBI Taxonomy" id="583355"/>
    <lineage>
        <taxon>Bacteria</taxon>
        <taxon>Pseudomonadati</taxon>
        <taxon>Verrucomicrobiota</taxon>
        <taxon>Opitutia</taxon>
        <taxon>Puniceicoccales</taxon>
        <taxon>Coraliomargaritaceae</taxon>
        <taxon>Coraliomargarita</taxon>
    </lineage>
</organism>
<feature type="transmembrane region" description="Helical" evidence="6">
    <location>
        <begin position="325"/>
        <end position="347"/>
    </location>
</feature>
<dbReference type="RefSeq" id="WP_013044129.1">
    <property type="nucleotide sequence ID" value="NC_014008.1"/>
</dbReference>
<evidence type="ECO:0000256" key="3">
    <source>
        <dbReference type="ARBA" id="ARBA00022692"/>
    </source>
</evidence>
<feature type="transmembrane region" description="Helical" evidence="6">
    <location>
        <begin position="359"/>
        <end position="376"/>
    </location>
</feature>
<evidence type="ECO:0000256" key="2">
    <source>
        <dbReference type="ARBA" id="ARBA00022475"/>
    </source>
</evidence>
<dbReference type="HOGENOM" id="CLU_028799_3_0_0"/>
<accession>D5END1</accession>
<evidence type="ECO:0000256" key="1">
    <source>
        <dbReference type="ARBA" id="ARBA00004651"/>
    </source>
</evidence>
<feature type="transmembrane region" description="Helical" evidence="6">
    <location>
        <begin position="12"/>
        <end position="34"/>
    </location>
</feature>
<evidence type="ECO:0000256" key="6">
    <source>
        <dbReference type="SAM" id="Phobius"/>
    </source>
</evidence>
<feature type="transmembrane region" description="Helical" evidence="6">
    <location>
        <begin position="98"/>
        <end position="119"/>
    </location>
</feature>
<dbReference type="EMBL" id="CP001998">
    <property type="protein sequence ID" value="ADE55407.1"/>
    <property type="molecule type" value="Genomic_DNA"/>
</dbReference>
<evidence type="ECO:0000313" key="7">
    <source>
        <dbReference type="EMBL" id="ADE55407.1"/>
    </source>
</evidence>
<evidence type="ECO:0000256" key="4">
    <source>
        <dbReference type="ARBA" id="ARBA00022989"/>
    </source>
</evidence>
<dbReference type="KEGG" id="caa:Caka_2391"/>
<feature type="transmembrane region" description="Helical" evidence="6">
    <location>
        <begin position="54"/>
        <end position="77"/>
    </location>
</feature>
<dbReference type="InterPro" id="IPR005495">
    <property type="entry name" value="LptG/LptF_permease"/>
</dbReference>
<proteinExistence type="predicted"/>
<reference evidence="7 8" key="1">
    <citation type="journal article" date="2010" name="Stand. Genomic Sci.">
        <title>Complete genome sequence of Coraliomargarita akajimensis type strain (04OKA010-24).</title>
        <authorList>
            <person name="Mavromatis K."/>
            <person name="Abt B."/>
            <person name="Brambilla E."/>
            <person name="Lapidus A."/>
            <person name="Copeland A."/>
            <person name="Deshpande S."/>
            <person name="Nolan M."/>
            <person name="Lucas S."/>
            <person name="Tice H."/>
            <person name="Cheng J.F."/>
            <person name="Han C."/>
            <person name="Detter J.C."/>
            <person name="Woyke T."/>
            <person name="Goodwin L."/>
            <person name="Pitluck S."/>
            <person name="Held B."/>
            <person name="Brettin T."/>
            <person name="Tapia R."/>
            <person name="Ivanova N."/>
            <person name="Mikhailova N."/>
            <person name="Pati A."/>
            <person name="Liolios K."/>
            <person name="Chen A."/>
            <person name="Palaniappan K."/>
            <person name="Land M."/>
            <person name="Hauser L."/>
            <person name="Chang Y.J."/>
            <person name="Jeffries C.D."/>
            <person name="Rohde M."/>
            <person name="Goker M."/>
            <person name="Bristow J."/>
            <person name="Eisen J.A."/>
            <person name="Markowitz V."/>
            <person name="Hugenholtz P."/>
            <person name="Klenk H.P."/>
            <person name="Kyrpides N.C."/>
        </authorList>
    </citation>
    <scope>NUCLEOTIDE SEQUENCE [LARGE SCALE GENOMIC DNA]</scope>
    <source>
        <strain evidence="8">DSM 45221 / IAM 15411 / JCM 23193 / KCTC 12865</strain>
    </source>
</reference>
<dbReference type="GO" id="GO:0043190">
    <property type="term" value="C:ATP-binding cassette (ABC) transporter complex"/>
    <property type="evidence" value="ECO:0007669"/>
    <property type="project" value="TreeGrafter"/>
</dbReference>
<dbReference type="GO" id="GO:0015920">
    <property type="term" value="P:lipopolysaccharide transport"/>
    <property type="evidence" value="ECO:0007669"/>
    <property type="project" value="TreeGrafter"/>
</dbReference>
<evidence type="ECO:0000313" key="8">
    <source>
        <dbReference type="Proteomes" id="UP000000925"/>
    </source>
</evidence>
<dbReference type="OrthoDB" id="9780716at2"/>
<keyword evidence="2" id="KW-1003">Cell membrane</keyword>
<dbReference type="PANTHER" id="PTHR33529:SF2">
    <property type="entry name" value="LIPOPOLYSACCHARIDE EXPORT SYSTEM PERMEASE PROTEIN LPTG"/>
    <property type="match status" value="1"/>
</dbReference>
<keyword evidence="4 6" id="KW-1133">Transmembrane helix</keyword>
<dbReference type="eggNOG" id="COG0795">
    <property type="taxonomic scope" value="Bacteria"/>
</dbReference>